<name>A0ABU2CUF8_9MICO</name>
<dbReference type="Pfam" id="PF24621">
    <property type="entry name" value="DHQS_C"/>
    <property type="match status" value="1"/>
</dbReference>
<dbReference type="InterPro" id="IPR035872">
    <property type="entry name" value="EEVS-like"/>
</dbReference>
<evidence type="ECO:0000256" key="1">
    <source>
        <dbReference type="ARBA" id="ARBA00001911"/>
    </source>
</evidence>
<evidence type="ECO:0000256" key="4">
    <source>
        <dbReference type="ARBA" id="ARBA00023027"/>
    </source>
</evidence>
<keyword evidence="5 11" id="KW-0456">Lyase</keyword>
<dbReference type="Gene3D" id="3.40.50.1970">
    <property type="match status" value="1"/>
</dbReference>
<dbReference type="InterPro" id="IPR056179">
    <property type="entry name" value="DHQS_C"/>
</dbReference>
<dbReference type="CDD" id="cd08199">
    <property type="entry name" value="EEVS"/>
    <property type="match status" value="1"/>
</dbReference>
<dbReference type="Pfam" id="PF01761">
    <property type="entry name" value="DHQ_synthase"/>
    <property type="match status" value="1"/>
</dbReference>
<dbReference type="InterPro" id="IPR030960">
    <property type="entry name" value="DHQS/DOIS_N"/>
</dbReference>
<dbReference type="PANTHER" id="PTHR43622:SF3">
    <property type="entry name" value="2-EPI-5-EPI-VALIOLONE SYNTHASE"/>
    <property type="match status" value="1"/>
</dbReference>
<evidence type="ECO:0000256" key="7">
    <source>
        <dbReference type="ARBA" id="ARBA00024060"/>
    </source>
</evidence>
<dbReference type="RefSeq" id="WP_274993745.1">
    <property type="nucleotide sequence ID" value="NZ_JAJQQP010000005.1"/>
</dbReference>
<reference evidence="11 12" key="1">
    <citation type="submission" date="2023-07" db="EMBL/GenBank/DDBJ databases">
        <title>Sequencing the genomes of 1000 actinobacteria strains.</title>
        <authorList>
            <person name="Klenk H.-P."/>
        </authorList>
    </citation>
    <scope>NUCLEOTIDE SEQUENCE [LARGE SCALE GENOMIC DNA]</scope>
    <source>
        <strain evidence="11 12">DSM 45554</strain>
    </source>
</reference>
<dbReference type="EC" id="4.2.3.152" evidence="7"/>
<evidence type="ECO:0000256" key="5">
    <source>
        <dbReference type="ARBA" id="ARBA00023239"/>
    </source>
</evidence>
<keyword evidence="12" id="KW-1185">Reference proteome</keyword>
<comment type="cofactor">
    <cofactor evidence="1">
        <name>NAD(+)</name>
        <dbReference type="ChEBI" id="CHEBI:57540"/>
    </cofactor>
</comment>
<feature type="domain" description="3-dehydroquinate synthase C-terminal" evidence="10">
    <location>
        <begin position="208"/>
        <end position="352"/>
    </location>
</feature>
<dbReference type="PANTHER" id="PTHR43622">
    <property type="entry name" value="3-DEHYDROQUINATE SYNTHASE"/>
    <property type="match status" value="1"/>
</dbReference>
<comment type="caution">
    <text evidence="11">The sequence shown here is derived from an EMBL/GenBank/DDBJ whole genome shotgun (WGS) entry which is preliminary data.</text>
</comment>
<dbReference type="InterPro" id="IPR050071">
    <property type="entry name" value="Dehydroquinate_synthase"/>
</dbReference>
<dbReference type="SUPFAM" id="SSF56796">
    <property type="entry name" value="Dehydroquinate synthase-like"/>
    <property type="match status" value="1"/>
</dbReference>
<feature type="domain" description="3-dehydroquinate synthase N-terminal" evidence="9">
    <location>
        <begin position="94"/>
        <end position="206"/>
    </location>
</feature>
<evidence type="ECO:0000259" key="9">
    <source>
        <dbReference type="Pfam" id="PF01761"/>
    </source>
</evidence>
<evidence type="ECO:0000313" key="11">
    <source>
        <dbReference type="EMBL" id="MDR7384916.1"/>
    </source>
</evidence>
<proteinExistence type="predicted"/>
<evidence type="ECO:0000256" key="2">
    <source>
        <dbReference type="ARBA" id="ARBA00022723"/>
    </source>
</evidence>
<evidence type="ECO:0000313" key="12">
    <source>
        <dbReference type="Proteomes" id="UP001183585"/>
    </source>
</evidence>
<dbReference type="GO" id="GO:0003856">
    <property type="term" value="F:3-dehydroquinate synthase activity"/>
    <property type="evidence" value="ECO:0007669"/>
    <property type="project" value="UniProtKB-EC"/>
</dbReference>
<evidence type="ECO:0000259" key="10">
    <source>
        <dbReference type="Pfam" id="PF24621"/>
    </source>
</evidence>
<accession>A0ABU2CUF8</accession>
<comment type="catalytic activity">
    <reaction evidence="6">
        <text>D-sedoheptulose 7-phosphate = 2-epi-5-epi-valiolone + phosphate</text>
        <dbReference type="Rhea" id="RHEA:44184"/>
        <dbReference type="ChEBI" id="CHEBI:43474"/>
        <dbReference type="ChEBI" id="CHEBI:57483"/>
        <dbReference type="ChEBI" id="CHEBI:84187"/>
        <dbReference type="EC" id="4.2.3.152"/>
    </reaction>
</comment>
<evidence type="ECO:0000256" key="6">
    <source>
        <dbReference type="ARBA" id="ARBA00023993"/>
    </source>
</evidence>
<organism evidence="11 12">
    <name type="scientific">Promicromonospora iranensis</name>
    <dbReference type="NCBI Taxonomy" id="1105144"/>
    <lineage>
        <taxon>Bacteria</taxon>
        <taxon>Bacillati</taxon>
        <taxon>Actinomycetota</taxon>
        <taxon>Actinomycetes</taxon>
        <taxon>Micrococcales</taxon>
        <taxon>Promicromonosporaceae</taxon>
        <taxon>Promicromonospora</taxon>
    </lineage>
</organism>
<evidence type="ECO:0000256" key="3">
    <source>
        <dbReference type="ARBA" id="ARBA00022741"/>
    </source>
</evidence>
<dbReference type="Proteomes" id="UP001183585">
    <property type="component" value="Unassembled WGS sequence"/>
</dbReference>
<gene>
    <name evidence="11" type="ORF">J2S48_004431</name>
</gene>
<evidence type="ECO:0000256" key="8">
    <source>
        <dbReference type="ARBA" id="ARBA00024092"/>
    </source>
</evidence>
<dbReference type="EMBL" id="JAVDYE010000001">
    <property type="protein sequence ID" value="MDR7384916.1"/>
    <property type="molecule type" value="Genomic_DNA"/>
</dbReference>
<keyword evidence="4" id="KW-0520">NAD</keyword>
<keyword evidence="2" id="KW-0479">Metal-binding</keyword>
<sequence length="404" mass="44318">MIPGNLTVARNDDDLTSPPTTSWLVEATRTVSYSVSVSRDVFALDNPSLATAGTVGAGETRRRFVVIDKVVHEIYGDQLDRYLRHHDMTTRLCILDATEQQKTLDSATEILHGLDEFGIDRRREPVIAIGGGVLLDLVGLASSLYRRHTPFVRVPTTLIGLVDAGVGVKTGVNFNGQKNRLGTYEAPTTALLDRNFLRSLDRRHLSNGLAEILKIALIKDPELFVRLEESGGVLLDEHMQGATPATELAAREVLRRAVHGMLEELQPNLWETRLERLVDYGHSFSPAIEMAGLPDLLHGEAVCIDMAMTTHIAHRRGLVSDTELGRVMNVMRLLELPVHHVSCTPELLVRALVDTTRHRDGLQRLPLPVGIGDATFVNDVSADELAIAAESVVRAARTVPTGAQ</sequence>
<protein>
    <recommendedName>
        <fullName evidence="8">2-epi-5-epi-valiolone synthase</fullName>
        <ecNumber evidence="7">4.2.3.152</ecNumber>
    </recommendedName>
</protein>
<dbReference type="Gene3D" id="1.20.1090.10">
    <property type="entry name" value="Dehydroquinate synthase-like - alpha domain"/>
    <property type="match status" value="1"/>
</dbReference>
<keyword evidence="3" id="KW-0547">Nucleotide-binding</keyword>